<feature type="compositionally biased region" description="Basic residues" evidence="5">
    <location>
        <begin position="559"/>
        <end position="570"/>
    </location>
</feature>
<evidence type="ECO:0000256" key="3">
    <source>
        <dbReference type="ARBA" id="ARBA00023002"/>
    </source>
</evidence>
<evidence type="ECO:0000256" key="1">
    <source>
        <dbReference type="ARBA" id="ARBA00022630"/>
    </source>
</evidence>
<dbReference type="InterPro" id="IPR036188">
    <property type="entry name" value="FAD/NAD-bd_sf"/>
</dbReference>
<proteinExistence type="predicted"/>
<protein>
    <submittedName>
        <fullName evidence="6">Predicted protein</fullName>
    </submittedName>
</protein>
<organism evidence="7">
    <name type="scientific">Laccaria bicolor (strain S238N-H82 / ATCC MYA-4686)</name>
    <name type="common">Bicoloured deceiver</name>
    <name type="synonym">Laccaria laccata var. bicolor</name>
    <dbReference type="NCBI Taxonomy" id="486041"/>
    <lineage>
        <taxon>Eukaryota</taxon>
        <taxon>Fungi</taxon>
        <taxon>Dikarya</taxon>
        <taxon>Basidiomycota</taxon>
        <taxon>Agaricomycotina</taxon>
        <taxon>Agaricomycetes</taxon>
        <taxon>Agaricomycetidae</taxon>
        <taxon>Agaricales</taxon>
        <taxon>Agaricineae</taxon>
        <taxon>Hydnangiaceae</taxon>
        <taxon>Laccaria</taxon>
    </lineage>
</organism>
<accession>B0CP22</accession>
<dbReference type="OrthoDB" id="655030at2759"/>
<evidence type="ECO:0000313" key="6">
    <source>
        <dbReference type="EMBL" id="EDR15399.1"/>
    </source>
</evidence>
<dbReference type="Proteomes" id="UP000001194">
    <property type="component" value="Unassembled WGS sequence"/>
</dbReference>
<dbReference type="KEGG" id="lbc:LACBIDRAFT_301690"/>
<evidence type="ECO:0000256" key="5">
    <source>
        <dbReference type="SAM" id="MobiDB-lite"/>
    </source>
</evidence>
<keyword evidence="1" id="KW-0285">Flavoprotein</keyword>
<feature type="region of interest" description="Disordered" evidence="5">
    <location>
        <begin position="1"/>
        <end position="24"/>
    </location>
</feature>
<keyword evidence="7" id="KW-1185">Reference proteome</keyword>
<evidence type="ECO:0000313" key="7">
    <source>
        <dbReference type="Proteomes" id="UP000001194"/>
    </source>
</evidence>
<keyword evidence="3" id="KW-0560">Oxidoreductase</keyword>
<evidence type="ECO:0000256" key="2">
    <source>
        <dbReference type="ARBA" id="ARBA00022827"/>
    </source>
</evidence>
<dbReference type="HOGENOM" id="CLU_467730_0_0_1"/>
<dbReference type="RefSeq" id="XP_001873607.1">
    <property type="nucleotide sequence ID" value="XM_001873572.1"/>
</dbReference>
<dbReference type="AlphaFoldDB" id="B0CP22"/>
<gene>
    <name evidence="6" type="ORF">LACBIDRAFT_301690</name>
</gene>
<keyword evidence="4" id="KW-0503">Monooxygenase</keyword>
<dbReference type="GeneID" id="6069815"/>
<keyword evidence="2" id="KW-0274">FAD</keyword>
<name>B0CP22_LACBS</name>
<dbReference type="EMBL" id="DS547091">
    <property type="protein sequence ID" value="EDR15399.1"/>
    <property type="molecule type" value="Genomic_DNA"/>
</dbReference>
<dbReference type="GO" id="GO:0004497">
    <property type="term" value="F:monooxygenase activity"/>
    <property type="evidence" value="ECO:0007669"/>
    <property type="project" value="UniProtKB-KW"/>
</dbReference>
<reference evidence="6 7" key="1">
    <citation type="journal article" date="2008" name="Nature">
        <title>The genome of Laccaria bicolor provides insights into mycorrhizal symbiosis.</title>
        <authorList>
            <person name="Martin F."/>
            <person name="Aerts A."/>
            <person name="Ahren D."/>
            <person name="Brun A."/>
            <person name="Danchin E.G.J."/>
            <person name="Duchaussoy F."/>
            <person name="Gibon J."/>
            <person name="Kohler A."/>
            <person name="Lindquist E."/>
            <person name="Pereda V."/>
            <person name="Salamov A."/>
            <person name="Shapiro H.J."/>
            <person name="Wuyts J."/>
            <person name="Blaudez D."/>
            <person name="Buee M."/>
            <person name="Brokstein P."/>
            <person name="Canbaeck B."/>
            <person name="Cohen D."/>
            <person name="Courty P.E."/>
            <person name="Coutinho P.M."/>
            <person name="Delaruelle C."/>
            <person name="Detter J.C."/>
            <person name="Deveau A."/>
            <person name="DiFazio S."/>
            <person name="Duplessis S."/>
            <person name="Fraissinet-Tachet L."/>
            <person name="Lucic E."/>
            <person name="Frey-Klett P."/>
            <person name="Fourrey C."/>
            <person name="Feussner I."/>
            <person name="Gay G."/>
            <person name="Grimwood J."/>
            <person name="Hoegger P.J."/>
            <person name="Jain P."/>
            <person name="Kilaru S."/>
            <person name="Labbe J."/>
            <person name="Lin Y.C."/>
            <person name="Legue V."/>
            <person name="Le Tacon F."/>
            <person name="Marmeisse R."/>
            <person name="Melayah D."/>
            <person name="Montanini B."/>
            <person name="Muratet M."/>
            <person name="Nehls U."/>
            <person name="Niculita-Hirzel H."/>
            <person name="Oudot-Le Secq M.P."/>
            <person name="Peter M."/>
            <person name="Quesneville H."/>
            <person name="Rajashekar B."/>
            <person name="Reich M."/>
            <person name="Rouhier N."/>
            <person name="Schmutz J."/>
            <person name="Yin T."/>
            <person name="Chalot M."/>
            <person name="Henrissat B."/>
            <person name="Kuees U."/>
            <person name="Lucas S."/>
            <person name="Van de Peer Y."/>
            <person name="Podila G.K."/>
            <person name="Polle A."/>
            <person name="Pukkila P.J."/>
            <person name="Richardson P.M."/>
            <person name="Rouze P."/>
            <person name="Sanders I.R."/>
            <person name="Stajich J.E."/>
            <person name="Tunlid A."/>
            <person name="Tuskan G."/>
            <person name="Grigoriev I.V."/>
        </authorList>
    </citation>
    <scope>NUCLEOTIDE SEQUENCE [LARGE SCALE GENOMIC DNA]</scope>
    <source>
        <strain evidence="7">S238N-H82 / ATCC MYA-4686</strain>
    </source>
</reference>
<dbReference type="InParanoid" id="B0CP22"/>
<evidence type="ECO:0000256" key="4">
    <source>
        <dbReference type="ARBA" id="ARBA00023033"/>
    </source>
</evidence>
<sequence>MDMESTSSSKKRKDPLPAVHGPEYQKKKKKLSVLKRMIDAVAADPTASSLLIASFTSEGQRIFVGHMAARILPNLPQDDVALLLPQHESDIYSSLLQACSNAEQLPPPLKSILDSLKTARKERKSARKSLIQALMYTGSGKTQRVLRMENTDVLRVVSLQKPYPPLKHWIYDSPQIAEKWEKKLQQDPQPDPRLCRRPMHLLDPSQLKFDILPHQSYVLRTPEPDNRLVGIVLRDFCPADDLLDALHDIIQLSVGARKSIRIQEILCKLAIQQVPESDLDKKTSSAFALLWNLCKIILPNEVIEDFDAFMRREDMVHMGAPEDAAGHAIGMGPALGSYTVHVGDVGFEFHDVEMAPPCGVMAQNYARAIHTEQQPHKWAISLTIRSSFGPRQGGDFYFSRYGVRVQSAENTLVLWDPTEEHETSLQNISPYEDYPSSVQTGLAIVTPDRLPGVWGDYKRGKQFRLLTLDLHAESGQLALREAGLYDEFKKYARPEGDALKIVNPAGTVLWDENGGDAPLTFETAGRPEIDRIDLRNILLNSLKPPRRFEEDHLGEQRRTHSSHAIHATHRHSVEFPSWSDPHR</sequence>
<dbReference type="PANTHER" id="PTHR46972">
    <property type="entry name" value="MONOOXYGENASE ASQM-RELATED"/>
    <property type="match status" value="1"/>
</dbReference>
<dbReference type="Gene3D" id="3.50.50.60">
    <property type="entry name" value="FAD/NAD(P)-binding domain"/>
    <property type="match status" value="1"/>
</dbReference>
<feature type="region of interest" description="Disordered" evidence="5">
    <location>
        <begin position="551"/>
        <end position="583"/>
    </location>
</feature>
<dbReference type="PANTHER" id="PTHR46972:SF1">
    <property type="entry name" value="FAD DEPENDENT OXIDOREDUCTASE DOMAIN-CONTAINING PROTEIN"/>
    <property type="match status" value="1"/>
</dbReference>